<organism evidence="1 2">
    <name type="scientific">Camellia sinensis var. sinensis</name>
    <name type="common">China tea</name>
    <dbReference type="NCBI Taxonomy" id="542762"/>
    <lineage>
        <taxon>Eukaryota</taxon>
        <taxon>Viridiplantae</taxon>
        <taxon>Streptophyta</taxon>
        <taxon>Embryophyta</taxon>
        <taxon>Tracheophyta</taxon>
        <taxon>Spermatophyta</taxon>
        <taxon>Magnoliopsida</taxon>
        <taxon>eudicotyledons</taxon>
        <taxon>Gunneridae</taxon>
        <taxon>Pentapetalae</taxon>
        <taxon>asterids</taxon>
        <taxon>Ericales</taxon>
        <taxon>Theaceae</taxon>
        <taxon>Camellia</taxon>
    </lineage>
</organism>
<dbReference type="Gene3D" id="2.170.270.10">
    <property type="entry name" value="SET domain"/>
    <property type="match status" value="1"/>
</dbReference>
<evidence type="ECO:0000313" key="2">
    <source>
        <dbReference type="Proteomes" id="UP000306102"/>
    </source>
</evidence>
<dbReference type="InterPro" id="IPR011990">
    <property type="entry name" value="TPR-like_helical_dom_sf"/>
</dbReference>
<sequence>MEIRASEDISIGQDLTPPLAPLAFSLHSSSLLSHCSACFSPLSPPPHLPFPNPSSSSSSSSSVLYCSPQCSEADSDLHLSSAEHHLLCCHFHGGCDTSDLRAALRLIRRFELLNLISRQNYQFERIGGLMSNRDKLMSSLNEEEDGDVLARIKDGAKAMAMARRMRDGLALECSGLGECVLEEVVLCVVLTNAVEVQISGGGPAVGIAVYDTTFSWINHSCSPNACYWFLQQNECSGGASWSRIVPASSDGIEEMGNGNKCESTKVRAKEYGPRIIVGSIKAINKGEEVSVAYTDLLQPKFSTELDNCGYLYQAQYVASPIGATSPKPHLRGRPIRHHVWHVAMRQSELWLKYRFSCSCQRCNAWPPTYVDHTLQEISAVNCNCANVSSDHNYYRYEAITRLTDYVDDAFLSCENEISAVNCNCANLSSDHNYYRYEAITRLTDNVDDAITEYLTFGNPKSCCEKLENLLTHGLLDGQFESKEEKSKKQFWLHPLHHLSLSAYTTLASAYKTRASDLLAVDPEMDKLQLEAFDMSRTSAAYSFLLAGATHHLFLSESSLVTSVANFWTSAGESLLNVARSSVWKLLAKRGLTIAELPHFPGYKCCNCALVNMFETNFAFNQARNVVFEDISREFLNCITSITPKVWTFLIQRGCYLKIIEDPIDFRWVGTMMSFRMLDCELGEADAKSSVSGGEACVCIKPENINLFQLGVHCILYGGFLSSICCGKESHLACDIQNLSYG</sequence>
<name>A0A4S4F3U8_CAMSN</name>
<protein>
    <recommendedName>
        <fullName evidence="3">SET domain-containing protein</fullName>
    </recommendedName>
</protein>
<gene>
    <name evidence="1" type="ORF">TEA_019531</name>
</gene>
<dbReference type="Gene3D" id="1.25.40.10">
    <property type="entry name" value="Tetratricopeptide repeat domain"/>
    <property type="match status" value="1"/>
</dbReference>
<reference evidence="1 2" key="1">
    <citation type="journal article" date="2018" name="Proc. Natl. Acad. Sci. U.S.A.">
        <title>Draft genome sequence of Camellia sinensis var. sinensis provides insights into the evolution of the tea genome and tea quality.</title>
        <authorList>
            <person name="Wei C."/>
            <person name="Yang H."/>
            <person name="Wang S."/>
            <person name="Zhao J."/>
            <person name="Liu C."/>
            <person name="Gao L."/>
            <person name="Xia E."/>
            <person name="Lu Y."/>
            <person name="Tai Y."/>
            <person name="She G."/>
            <person name="Sun J."/>
            <person name="Cao H."/>
            <person name="Tong W."/>
            <person name="Gao Q."/>
            <person name="Li Y."/>
            <person name="Deng W."/>
            <person name="Jiang X."/>
            <person name="Wang W."/>
            <person name="Chen Q."/>
            <person name="Zhang S."/>
            <person name="Li H."/>
            <person name="Wu J."/>
            <person name="Wang P."/>
            <person name="Li P."/>
            <person name="Shi C."/>
            <person name="Zheng F."/>
            <person name="Jian J."/>
            <person name="Huang B."/>
            <person name="Shan D."/>
            <person name="Shi M."/>
            <person name="Fang C."/>
            <person name="Yue Y."/>
            <person name="Li F."/>
            <person name="Li D."/>
            <person name="Wei S."/>
            <person name="Han B."/>
            <person name="Jiang C."/>
            <person name="Yin Y."/>
            <person name="Xia T."/>
            <person name="Zhang Z."/>
            <person name="Bennetzen J.L."/>
            <person name="Zhao S."/>
            <person name="Wan X."/>
        </authorList>
    </citation>
    <scope>NUCLEOTIDE SEQUENCE [LARGE SCALE GENOMIC DNA]</scope>
    <source>
        <strain evidence="2">cv. Shuchazao</strain>
        <tissue evidence="1">Leaf</tissue>
    </source>
</reference>
<dbReference type="InterPro" id="IPR046341">
    <property type="entry name" value="SET_dom_sf"/>
</dbReference>
<comment type="caution">
    <text evidence="1">The sequence shown here is derived from an EMBL/GenBank/DDBJ whole genome shotgun (WGS) entry which is preliminary data.</text>
</comment>
<dbReference type="EMBL" id="SDRB02000199">
    <property type="protein sequence ID" value="THG23734.1"/>
    <property type="molecule type" value="Genomic_DNA"/>
</dbReference>
<accession>A0A4S4F3U8</accession>
<dbReference type="SUPFAM" id="SSF82199">
    <property type="entry name" value="SET domain"/>
    <property type="match status" value="1"/>
</dbReference>
<dbReference type="Proteomes" id="UP000306102">
    <property type="component" value="Unassembled WGS sequence"/>
</dbReference>
<dbReference type="AlphaFoldDB" id="A0A4S4F3U8"/>
<keyword evidence="2" id="KW-1185">Reference proteome</keyword>
<evidence type="ECO:0000313" key="1">
    <source>
        <dbReference type="EMBL" id="THG23734.1"/>
    </source>
</evidence>
<dbReference type="PANTHER" id="PTHR47780">
    <property type="entry name" value="PROTEIN SET DOMAIN GROUP 41"/>
    <property type="match status" value="1"/>
</dbReference>
<dbReference type="PANTHER" id="PTHR47780:SF1">
    <property type="entry name" value="PROTEIN SET DOMAIN GROUP 41"/>
    <property type="match status" value="1"/>
</dbReference>
<dbReference type="Gene3D" id="6.10.140.2220">
    <property type="match status" value="1"/>
</dbReference>
<evidence type="ECO:0008006" key="3">
    <source>
        <dbReference type="Google" id="ProtNLM"/>
    </source>
</evidence>
<dbReference type="STRING" id="542762.A0A4S4F3U8"/>
<dbReference type="Gene3D" id="1.10.220.160">
    <property type="match status" value="1"/>
</dbReference>
<proteinExistence type="predicted"/>